<dbReference type="RefSeq" id="XP_009220499.1">
    <property type="nucleotide sequence ID" value="XM_009222235.1"/>
</dbReference>
<reference evidence="2" key="2">
    <citation type="submission" date="2010-07" db="EMBL/GenBank/DDBJ databases">
        <authorList>
            <consortium name="The Broad Institute Genome Sequencing Platform"/>
            <consortium name="Broad Institute Genome Sequencing Center for Infectious Disease"/>
            <person name="Ma L.-J."/>
            <person name="Dead R."/>
            <person name="Young S."/>
            <person name="Zeng Q."/>
            <person name="Koehrsen M."/>
            <person name="Alvarado L."/>
            <person name="Berlin A."/>
            <person name="Chapman S.B."/>
            <person name="Chen Z."/>
            <person name="Freedman E."/>
            <person name="Gellesch M."/>
            <person name="Goldberg J."/>
            <person name="Griggs A."/>
            <person name="Gujja S."/>
            <person name="Heilman E.R."/>
            <person name="Heiman D."/>
            <person name="Hepburn T."/>
            <person name="Howarth C."/>
            <person name="Jen D."/>
            <person name="Larson L."/>
            <person name="Mehta T."/>
            <person name="Neiman D."/>
            <person name="Pearson M."/>
            <person name="Roberts A."/>
            <person name="Saif S."/>
            <person name="Shea T."/>
            <person name="Shenoy N."/>
            <person name="Sisk P."/>
            <person name="Stolte C."/>
            <person name="Sykes S."/>
            <person name="Walk T."/>
            <person name="White J."/>
            <person name="Yandava C."/>
            <person name="Haas B."/>
            <person name="Nusbaum C."/>
            <person name="Birren B."/>
        </authorList>
    </citation>
    <scope>NUCLEOTIDE SEQUENCE</scope>
    <source>
        <strain evidence="2">R3-111a-1</strain>
    </source>
</reference>
<dbReference type="eggNOG" id="ENOG502SHTF">
    <property type="taxonomic scope" value="Eukaryota"/>
</dbReference>
<evidence type="ECO:0000313" key="2">
    <source>
        <dbReference type="EMBL" id="EJT79354.1"/>
    </source>
</evidence>
<protein>
    <submittedName>
        <fullName evidence="2 3">Uncharacterized protein</fullName>
    </submittedName>
</protein>
<gene>
    <name evidence="3" type="primary">20344896</name>
    <name evidence="2" type="ORF">GGTG_04438</name>
</gene>
<evidence type="ECO:0000313" key="4">
    <source>
        <dbReference type="Proteomes" id="UP000006039"/>
    </source>
</evidence>
<organism evidence="2">
    <name type="scientific">Gaeumannomyces tritici (strain R3-111a-1)</name>
    <name type="common">Wheat and barley take-all root rot fungus</name>
    <name type="synonym">Gaeumannomyces graminis var. tritici</name>
    <dbReference type="NCBI Taxonomy" id="644352"/>
    <lineage>
        <taxon>Eukaryota</taxon>
        <taxon>Fungi</taxon>
        <taxon>Dikarya</taxon>
        <taxon>Ascomycota</taxon>
        <taxon>Pezizomycotina</taxon>
        <taxon>Sordariomycetes</taxon>
        <taxon>Sordariomycetidae</taxon>
        <taxon>Magnaporthales</taxon>
        <taxon>Magnaporthaceae</taxon>
        <taxon>Gaeumannomyces</taxon>
    </lineage>
</organism>
<feature type="transmembrane region" description="Helical" evidence="1">
    <location>
        <begin position="78"/>
        <end position="100"/>
    </location>
</feature>
<dbReference type="VEuPathDB" id="FungiDB:GGTG_04438"/>
<reference evidence="4" key="1">
    <citation type="submission" date="2010-07" db="EMBL/GenBank/DDBJ databases">
        <title>The genome sequence of Gaeumannomyces graminis var. tritici strain R3-111a-1.</title>
        <authorList>
            <consortium name="The Broad Institute Genome Sequencing Platform"/>
            <person name="Ma L.-J."/>
            <person name="Dead R."/>
            <person name="Young S."/>
            <person name="Zeng Q."/>
            <person name="Koehrsen M."/>
            <person name="Alvarado L."/>
            <person name="Berlin A."/>
            <person name="Chapman S.B."/>
            <person name="Chen Z."/>
            <person name="Freedman E."/>
            <person name="Gellesch M."/>
            <person name="Goldberg J."/>
            <person name="Griggs A."/>
            <person name="Gujja S."/>
            <person name="Heilman E.R."/>
            <person name="Heiman D."/>
            <person name="Hepburn T."/>
            <person name="Howarth C."/>
            <person name="Jen D."/>
            <person name="Larson L."/>
            <person name="Mehta T."/>
            <person name="Neiman D."/>
            <person name="Pearson M."/>
            <person name="Roberts A."/>
            <person name="Saif S."/>
            <person name="Shea T."/>
            <person name="Shenoy N."/>
            <person name="Sisk P."/>
            <person name="Stolte C."/>
            <person name="Sykes S."/>
            <person name="Walk T."/>
            <person name="White J."/>
            <person name="Yandava C."/>
            <person name="Haas B."/>
            <person name="Nusbaum C."/>
            <person name="Birren B."/>
        </authorList>
    </citation>
    <scope>NUCLEOTIDE SEQUENCE [LARGE SCALE GENOMIC DNA]</scope>
    <source>
        <strain evidence="4">R3-111a-1</strain>
    </source>
</reference>
<reference evidence="2" key="3">
    <citation type="submission" date="2010-09" db="EMBL/GenBank/DDBJ databases">
        <title>Annotation of Gaeumannomyces graminis var. tritici R3-111a-1.</title>
        <authorList>
            <consortium name="The Broad Institute Genome Sequencing Platform"/>
            <person name="Ma L.-J."/>
            <person name="Dead R."/>
            <person name="Young S.K."/>
            <person name="Zeng Q."/>
            <person name="Gargeya S."/>
            <person name="Fitzgerald M."/>
            <person name="Haas B."/>
            <person name="Abouelleil A."/>
            <person name="Alvarado L."/>
            <person name="Arachchi H.M."/>
            <person name="Berlin A."/>
            <person name="Brown A."/>
            <person name="Chapman S.B."/>
            <person name="Chen Z."/>
            <person name="Dunbar C."/>
            <person name="Freedman E."/>
            <person name="Gearin G."/>
            <person name="Gellesch M."/>
            <person name="Goldberg J."/>
            <person name="Griggs A."/>
            <person name="Gujja S."/>
            <person name="Heiman D."/>
            <person name="Howarth C."/>
            <person name="Larson L."/>
            <person name="Lui A."/>
            <person name="MacDonald P.J.P."/>
            <person name="Mehta T."/>
            <person name="Montmayeur A."/>
            <person name="Murphy C."/>
            <person name="Neiman D."/>
            <person name="Pearson M."/>
            <person name="Priest M."/>
            <person name="Roberts A."/>
            <person name="Saif S."/>
            <person name="Shea T."/>
            <person name="Shenoy N."/>
            <person name="Sisk P."/>
            <person name="Stolte C."/>
            <person name="Sykes S."/>
            <person name="Yandava C."/>
            <person name="Wortman J."/>
            <person name="Nusbaum C."/>
            <person name="Birren B."/>
        </authorList>
    </citation>
    <scope>NUCLEOTIDE SEQUENCE</scope>
    <source>
        <strain evidence="2">R3-111a-1</strain>
    </source>
</reference>
<accession>J3NT40</accession>
<reference evidence="3" key="4">
    <citation type="journal article" date="2015" name="G3 (Bethesda)">
        <title>Genome sequences of three phytopathogenic species of the Magnaporthaceae family of fungi.</title>
        <authorList>
            <person name="Okagaki L.H."/>
            <person name="Nunes C.C."/>
            <person name="Sailsbery J."/>
            <person name="Clay B."/>
            <person name="Brown D."/>
            <person name="John T."/>
            <person name="Oh Y."/>
            <person name="Young N."/>
            <person name="Fitzgerald M."/>
            <person name="Haas B.J."/>
            <person name="Zeng Q."/>
            <person name="Young S."/>
            <person name="Adiconis X."/>
            <person name="Fan L."/>
            <person name="Levin J.Z."/>
            <person name="Mitchell T.K."/>
            <person name="Okubara P.A."/>
            <person name="Farman M.L."/>
            <person name="Kohn L.M."/>
            <person name="Birren B."/>
            <person name="Ma L.-J."/>
            <person name="Dean R.A."/>
        </authorList>
    </citation>
    <scope>NUCLEOTIDE SEQUENCE</scope>
    <source>
        <strain evidence="3">R3-111a-1</strain>
    </source>
</reference>
<dbReference type="AlphaFoldDB" id="J3NT40"/>
<evidence type="ECO:0000256" key="1">
    <source>
        <dbReference type="SAM" id="Phobius"/>
    </source>
</evidence>
<dbReference type="EMBL" id="GL385396">
    <property type="protein sequence ID" value="EJT79354.1"/>
    <property type="molecule type" value="Genomic_DNA"/>
</dbReference>
<proteinExistence type="predicted"/>
<dbReference type="EnsemblFungi" id="EJT79354">
    <property type="protein sequence ID" value="EJT79354"/>
    <property type="gene ID" value="GGTG_04438"/>
</dbReference>
<feature type="transmembrane region" description="Helical" evidence="1">
    <location>
        <begin position="31"/>
        <end position="57"/>
    </location>
</feature>
<evidence type="ECO:0000313" key="3">
    <source>
        <dbReference type="EnsemblFungi" id="EJT79354"/>
    </source>
</evidence>
<feature type="transmembrane region" description="Helical" evidence="1">
    <location>
        <begin position="106"/>
        <end position="127"/>
    </location>
</feature>
<reference evidence="3" key="5">
    <citation type="submission" date="2018-04" db="UniProtKB">
        <authorList>
            <consortium name="EnsemblFungi"/>
        </authorList>
    </citation>
    <scope>IDENTIFICATION</scope>
    <source>
        <strain evidence="3">R3-111a-1</strain>
    </source>
</reference>
<keyword evidence="4" id="KW-1185">Reference proteome</keyword>
<dbReference type="Proteomes" id="UP000006039">
    <property type="component" value="Unassembled WGS sequence"/>
</dbReference>
<keyword evidence="1" id="KW-0472">Membrane</keyword>
<name>J3NT40_GAET3</name>
<dbReference type="OrthoDB" id="3540210at2759"/>
<keyword evidence="1" id="KW-1133">Transmembrane helix</keyword>
<dbReference type="HOGENOM" id="CLU_014247_0_0_1"/>
<keyword evidence="1" id="KW-0812">Transmembrane</keyword>
<dbReference type="GeneID" id="20344896"/>
<sequence length="508" mass="56043">MLLSGSIYTDVWRNYNHGDGSTLILIVTPEVGAFLTALIALFVSLSLGHLWSILAFIMHQACSRPVPRSGLYHQQRQVLLRNATTAGSVAWMSIKLAWVWRGKSPGVLGGSAAMVSVALGFVALLAASSLLSSQIQLVGGDVLFSGRECGWCNSSAVLQASAAHADFQSWLFDRAEQFSNNECYNPEAVDGLEPSACADFPTPRIPVRTSFVPCPFSRTICAQQEAMQLDTELIDSDRHLRINSPPQDRAFFRKNAMPPGGPDPLVKSPPFESFYKAFFLGSAGYSYTWVAGNRTQYIPLDLSSVDIPYYLQYKNPVQDPWFRATKSMDQTGAGRPEEKCYTSGQNLDISDQRYYERFYYMSDQTSATIACTEQYQVCNTTACSRLRGLSTSPFDYPSWGVELNDRQVAALALLHDVGYGSLGDLVTKKPRLLRAYRHLSQGDTYSRMGVPSYPSNGLPPAHWRLEVSNMLHSPSPALQLLAAALAAPPNIPMSWRDGGRNRTGSLRD</sequence>